<accession>Q6TMU9</accession>
<protein>
    <submittedName>
        <fullName evidence="1">Uncharacterized protein</fullName>
    </submittedName>
</protein>
<reference evidence="1" key="1">
    <citation type="submission" date="2003-09" db="EMBL/GenBank/DDBJ databases">
        <title>Characterization of pSCL2, a giant linear plasmid in Streptomyces clavuligerus.</title>
        <authorList>
            <person name="Wu W."/>
            <person name="Roy K.L."/>
        </authorList>
    </citation>
    <scope>NUCLEOTIDE SEQUENCE</scope>
    <source>
        <plasmid evidence="1">pSCL2</plasmid>
    </source>
</reference>
<dbReference type="AlphaFoldDB" id="Q6TMU9"/>
<proteinExistence type="predicted"/>
<evidence type="ECO:0000313" key="1">
    <source>
        <dbReference type="EMBL" id="AAQ93523.1"/>
    </source>
</evidence>
<sequence length="56" mass="6006">MRATAWGEFMAGDTTLIETTFDTLGPDATVAIFGADLVQRARKLTGGSSRMTVGRR</sequence>
<keyword evidence="1" id="KW-0614">Plasmid</keyword>
<dbReference type="EMBL" id="AY392413">
    <property type="protein sequence ID" value="AAQ93523.1"/>
    <property type="molecule type" value="Genomic_DNA"/>
</dbReference>
<geneLocation type="plasmid" evidence="1">
    <name>pSCL2</name>
</geneLocation>
<gene>
    <name evidence="1" type="ORF">pSCL2.3.73.1</name>
</gene>
<name>Q6TMU9_STRCL</name>
<organism evidence="1">
    <name type="scientific">Streptomyces clavuligerus</name>
    <dbReference type="NCBI Taxonomy" id="1901"/>
    <lineage>
        <taxon>Bacteria</taxon>
        <taxon>Bacillati</taxon>
        <taxon>Actinomycetota</taxon>
        <taxon>Actinomycetes</taxon>
        <taxon>Kitasatosporales</taxon>
        <taxon>Streptomycetaceae</taxon>
        <taxon>Streptomyces</taxon>
    </lineage>
</organism>